<accession>A0A3P7KKR1</accession>
<reference evidence="1 2" key="1">
    <citation type="submission" date="2018-11" db="EMBL/GenBank/DDBJ databases">
        <authorList>
            <consortium name="Pathogen Informatics"/>
        </authorList>
    </citation>
    <scope>NUCLEOTIDE SEQUENCE [LARGE SCALE GENOMIC DNA]</scope>
</reference>
<name>A0A3P7KKR1_STRVU</name>
<evidence type="ECO:0000313" key="2">
    <source>
        <dbReference type="Proteomes" id="UP000270094"/>
    </source>
</evidence>
<sequence length="45" mass="4674">MDGALGVEAIASCGYQSSAMDGAYNASCKFIAAFNYILTYSGGKR</sequence>
<dbReference type="AlphaFoldDB" id="A0A3P7KKR1"/>
<proteinExistence type="predicted"/>
<gene>
    <name evidence="1" type="ORF">SVUK_LOCUS3526</name>
</gene>
<evidence type="ECO:0000313" key="1">
    <source>
        <dbReference type="EMBL" id="VDM68528.1"/>
    </source>
</evidence>
<dbReference type="EMBL" id="UYYB01009104">
    <property type="protein sequence ID" value="VDM68528.1"/>
    <property type="molecule type" value="Genomic_DNA"/>
</dbReference>
<organism evidence="1 2">
    <name type="scientific">Strongylus vulgaris</name>
    <name type="common">Blood worm</name>
    <dbReference type="NCBI Taxonomy" id="40348"/>
    <lineage>
        <taxon>Eukaryota</taxon>
        <taxon>Metazoa</taxon>
        <taxon>Ecdysozoa</taxon>
        <taxon>Nematoda</taxon>
        <taxon>Chromadorea</taxon>
        <taxon>Rhabditida</taxon>
        <taxon>Rhabditina</taxon>
        <taxon>Rhabditomorpha</taxon>
        <taxon>Strongyloidea</taxon>
        <taxon>Strongylidae</taxon>
        <taxon>Strongylus</taxon>
    </lineage>
</organism>
<keyword evidence="2" id="KW-1185">Reference proteome</keyword>
<dbReference type="Proteomes" id="UP000270094">
    <property type="component" value="Unassembled WGS sequence"/>
</dbReference>
<protein>
    <submittedName>
        <fullName evidence="1">Uncharacterized protein</fullName>
    </submittedName>
</protein>